<organism evidence="1 2">
    <name type="scientific">Entamoeba invadens IP1</name>
    <dbReference type="NCBI Taxonomy" id="370355"/>
    <lineage>
        <taxon>Eukaryota</taxon>
        <taxon>Amoebozoa</taxon>
        <taxon>Evosea</taxon>
        <taxon>Archamoebae</taxon>
        <taxon>Mastigamoebida</taxon>
        <taxon>Entamoebidae</taxon>
        <taxon>Entamoeba</taxon>
    </lineage>
</organism>
<sequence length="182" mass="21089">MSLATAQRPQKHHDERNLLTEVECVLLALLSRKYGFVLSKPQKKSTTAKQFVKVRTLVKENEEYEFELQKFIKARTYQRVEKLQKEGFPLKTARRKTQSIKRSEALYIFEDLLLEFGYIVFFEKINREGINGDVQIFCNGKFVYGKDDIRTIGNKVSGFLTQRLGNALCESVGVGELCQFCF</sequence>
<keyword evidence="2" id="KW-1185">Reference proteome</keyword>
<accession>A0A0A1UEN8</accession>
<protein>
    <submittedName>
        <fullName evidence="1">Uncharacterized protein</fullName>
    </submittedName>
</protein>
<dbReference type="VEuPathDB" id="AmoebaDB:EIN_253000"/>
<dbReference type="KEGG" id="eiv:EIN_253000"/>
<dbReference type="Proteomes" id="UP000014680">
    <property type="component" value="Unassembled WGS sequence"/>
</dbReference>
<dbReference type="RefSeq" id="XP_004261817.1">
    <property type="nucleotide sequence ID" value="XM_004261769.1"/>
</dbReference>
<dbReference type="GeneID" id="14893981"/>
<name>A0A0A1UEN8_ENTIV</name>
<dbReference type="EMBL" id="KB206169">
    <property type="protein sequence ID" value="ELP95046.1"/>
    <property type="molecule type" value="Genomic_DNA"/>
</dbReference>
<evidence type="ECO:0000313" key="2">
    <source>
        <dbReference type="Proteomes" id="UP000014680"/>
    </source>
</evidence>
<gene>
    <name evidence="1" type="ORF">EIN_253000</name>
</gene>
<proteinExistence type="predicted"/>
<evidence type="ECO:0000313" key="1">
    <source>
        <dbReference type="EMBL" id="ELP95046.1"/>
    </source>
</evidence>
<dbReference type="AlphaFoldDB" id="A0A0A1UEN8"/>
<reference evidence="1 2" key="1">
    <citation type="submission" date="2012-10" db="EMBL/GenBank/DDBJ databases">
        <authorList>
            <person name="Zafar N."/>
            <person name="Inman J."/>
            <person name="Hall N."/>
            <person name="Lorenzi H."/>
            <person name="Caler E."/>
        </authorList>
    </citation>
    <scope>NUCLEOTIDE SEQUENCE [LARGE SCALE GENOMIC DNA]</scope>
    <source>
        <strain evidence="1 2">IP1</strain>
    </source>
</reference>